<dbReference type="Proteomes" id="UP000218934">
    <property type="component" value="Unassembled WGS sequence"/>
</dbReference>
<feature type="domain" description="HPP transmembrane region" evidence="2">
    <location>
        <begin position="3"/>
        <end position="132"/>
    </location>
</feature>
<dbReference type="EMBL" id="NWUF01000006">
    <property type="protein sequence ID" value="PCE42898.1"/>
    <property type="molecule type" value="Genomic_DNA"/>
</dbReference>
<feature type="transmembrane region" description="Helical" evidence="1">
    <location>
        <begin position="73"/>
        <end position="91"/>
    </location>
</feature>
<gene>
    <name evidence="3" type="ORF">COO09_07930</name>
</gene>
<feature type="transmembrane region" description="Helical" evidence="1">
    <location>
        <begin position="46"/>
        <end position="66"/>
    </location>
</feature>
<keyword evidence="1" id="KW-0472">Membrane</keyword>
<dbReference type="AlphaFoldDB" id="A0A2A4FXG3"/>
<dbReference type="KEGG" id="rdi:CMV14_03795"/>
<proteinExistence type="predicted"/>
<keyword evidence="1" id="KW-0812">Transmembrane</keyword>
<evidence type="ECO:0000256" key="1">
    <source>
        <dbReference type="SAM" id="Phobius"/>
    </source>
</evidence>
<sequence length="140" mass="13807">MACGGIVGLATWAGLLASGGAIFLGSLVSSAVVITTSSGERPSHPARVGFSHGIAMLSGIALRGLLPLGPGAVALAVAIALAIVLIFDALHPPALANAGFAYASPASAEQLLGLTAATALVLVLAAIALPRLRIRPDRGR</sequence>
<keyword evidence="4" id="KW-1185">Reference proteome</keyword>
<protein>
    <submittedName>
        <fullName evidence="3">HPP-family protein</fullName>
    </submittedName>
</protein>
<evidence type="ECO:0000313" key="4">
    <source>
        <dbReference type="Proteomes" id="UP000218934"/>
    </source>
</evidence>
<dbReference type="Pfam" id="PF04982">
    <property type="entry name" value="TM_HPP"/>
    <property type="match status" value="1"/>
</dbReference>
<name>A0A2A4FXG3_9SPHN</name>
<evidence type="ECO:0000259" key="2">
    <source>
        <dbReference type="Pfam" id="PF04982"/>
    </source>
</evidence>
<feature type="transmembrane region" description="Helical" evidence="1">
    <location>
        <begin position="111"/>
        <end position="130"/>
    </location>
</feature>
<reference evidence="3 4" key="1">
    <citation type="submission" date="2017-09" db="EMBL/GenBank/DDBJ databases">
        <title>The Catabolism of 3,6-Dichlorosalicylic acid is Initiated by the Cytochrome P450 Monooxygenase DsmABC in Rhizorhabdus dicambivorans Ndbn-20.</title>
        <authorList>
            <person name="Na L."/>
        </authorList>
    </citation>
    <scope>NUCLEOTIDE SEQUENCE [LARGE SCALE GENOMIC DNA]</scope>
    <source>
        <strain evidence="3 4">Ndbn-20m</strain>
    </source>
</reference>
<keyword evidence="1" id="KW-1133">Transmembrane helix</keyword>
<organism evidence="3 4">
    <name type="scientific">Rhizorhabdus dicambivorans</name>
    <dbReference type="NCBI Taxonomy" id="1850238"/>
    <lineage>
        <taxon>Bacteria</taxon>
        <taxon>Pseudomonadati</taxon>
        <taxon>Pseudomonadota</taxon>
        <taxon>Alphaproteobacteria</taxon>
        <taxon>Sphingomonadales</taxon>
        <taxon>Sphingomonadaceae</taxon>
        <taxon>Rhizorhabdus</taxon>
    </lineage>
</organism>
<evidence type="ECO:0000313" key="3">
    <source>
        <dbReference type="EMBL" id="PCE42898.1"/>
    </source>
</evidence>
<dbReference type="InterPro" id="IPR058581">
    <property type="entry name" value="TM_HPP"/>
</dbReference>
<accession>A0A2A4FXG3</accession>
<comment type="caution">
    <text evidence="3">The sequence shown here is derived from an EMBL/GenBank/DDBJ whole genome shotgun (WGS) entry which is preliminary data.</text>
</comment>